<evidence type="ECO:0000313" key="3">
    <source>
        <dbReference type="Proteomes" id="UP000055702"/>
    </source>
</evidence>
<comment type="caution">
    <text evidence="2">The sequence shown here is derived from an EMBL/GenBank/DDBJ whole genome shotgun (WGS) entry which is preliminary data.</text>
</comment>
<feature type="domain" description="SnoaL-like" evidence="1">
    <location>
        <begin position="15"/>
        <end position="91"/>
    </location>
</feature>
<dbReference type="InterPro" id="IPR037401">
    <property type="entry name" value="SnoaL-like"/>
</dbReference>
<name>A0A106BY77_SHEFR</name>
<reference evidence="2 3" key="1">
    <citation type="submission" date="2016-01" db="EMBL/GenBank/DDBJ databases">
        <title>Draft genome of the antarctic isolate Shewanella frigidimarina Ag06-30.</title>
        <authorList>
            <person name="Parmeciano Di Noto G."/>
            <person name="Vazquez S."/>
            <person name="Mac Cormack W."/>
            <person name="Iriarte A."/>
            <person name="Quiroga C."/>
        </authorList>
    </citation>
    <scope>NUCLEOTIDE SEQUENCE [LARGE SCALE GENOMIC DNA]</scope>
    <source>
        <strain evidence="2 3">Ag06-30</strain>
    </source>
</reference>
<accession>A0A106BY77</accession>
<dbReference type="InterPro" id="IPR032710">
    <property type="entry name" value="NTF2-like_dom_sf"/>
</dbReference>
<evidence type="ECO:0000313" key="2">
    <source>
        <dbReference type="EMBL" id="KVX00694.1"/>
    </source>
</evidence>
<dbReference type="RefSeq" id="WP_059746802.1">
    <property type="nucleotide sequence ID" value="NZ_LRDC01000039.1"/>
</dbReference>
<sequence>MSSTILEICQQGISDWQNAFNRQDAAGCAAQYAENTIMLAKPFGEFKGRQAIELFWQGIMDKGFKYVDYTHVTWEAMGDDGYILTAQWTMNSAFGVVHREHWQLQADGKARLTYDEFEVQGER</sequence>
<dbReference type="Pfam" id="PF12680">
    <property type="entry name" value="SnoaL_2"/>
    <property type="match status" value="1"/>
</dbReference>
<evidence type="ECO:0000259" key="1">
    <source>
        <dbReference type="Pfam" id="PF12680"/>
    </source>
</evidence>
<dbReference type="AlphaFoldDB" id="A0A106BY77"/>
<dbReference type="SUPFAM" id="SSF54427">
    <property type="entry name" value="NTF2-like"/>
    <property type="match status" value="1"/>
</dbReference>
<proteinExistence type="predicted"/>
<dbReference type="EMBL" id="LRDC01000039">
    <property type="protein sequence ID" value="KVX00694.1"/>
    <property type="molecule type" value="Genomic_DNA"/>
</dbReference>
<organism evidence="2">
    <name type="scientific">Shewanella frigidimarina</name>
    <dbReference type="NCBI Taxonomy" id="56812"/>
    <lineage>
        <taxon>Bacteria</taxon>
        <taxon>Pseudomonadati</taxon>
        <taxon>Pseudomonadota</taxon>
        <taxon>Gammaproteobacteria</taxon>
        <taxon>Alteromonadales</taxon>
        <taxon>Shewanellaceae</taxon>
        <taxon>Shewanella</taxon>
    </lineage>
</organism>
<gene>
    <name evidence="2" type="ORF">AWJ07_20200</name>
</gene>
<dbReference type="Gene3D" id="3.10.450.50">
    <property type="match status" value="1"/>
</dbReference>
<protein>
    <submittedName>
        <fullName evidence="2">Isochorismatase</fullName>
    </submittedName>
</protein>
<dbReference type="Proteomes" id="UP000055702">
    <property type="component" value="Unassembled WGS sequence"/>
</dbReference>